<keyword evidence="7" id="KW-0479">Metal-binding</keyword>
<feature type="transmembrane region" description="Helical" evidence="14">
    <location>
        <begin position="903"/>
        <end position="921"/>
    </location>
</feature>
<keyword evidence="12 14" id="KW-0472">Membrane</keyword>
<keyword evidence="17" id="KW-1185">Reference proteome</keyword>
<feature type="transmembrane region" description="Helical" evidence="14">
    <location>
        <begin position="124"/>
        <end position="142"/>
    </location>
</feature>
<gene>
    <name evidence="16" type="ORF">F5Z01DRAFT_746380</name>
</gene>
<keyword evidence="5" id="KW-0808">Transferase</keyword>
<evidence type="ECO:0000256" key="11">
    <source>
        <dbReference type="ARBA" id="ARBA00022989"/>
    </source>
</evidence>
<comment type="catalytic activity">
    <reaction evidence="1">
        <text>S-ubiquitinyl-[E2 ubiquitin-conjugating enzyme]-L-cysteine + [acceptor protein]-L-lysine = [E2 ubiquitin-conjugating enzyme]-L-cysteine + N(6)-ubiquitinyl-[acceptor protein]-L-lysine.</text>
        <dbReference type="EC" id="2.3.2.27"/>
    </reaction>
</comment>
<dbReference type="CDD" id="cd16702">
    <property type="entry name" value="RING_CH-C4HC3_MARCH6"/>
    <property type="match status" value="1"/>
</dbReference>
<evidence type="ECO:0000256" key="14">
    <source>
        <dbReference type="SAM" id="Phobius"/>
    </source>
</evidence>
<feature type="transmembrane region" description="Helical" evidence="14">
    <location>
        <begin position="1289"/>
        <end position="1312"/>
    </location>
</feature>
<evidence type="ECO:0000256" key="4">
    <source>
        <dbReference type="ARBA" id="ARBA00012483"/>
    </source>
</evidence>
<protein>
    <recommendedName>
        <fullName evidence="4">RING-type E3 ubiquitin transferase</fullName>
        <ecNumber evidence="4">2.3.2.27</ecNumber>
    </recommendedName>
</protein>
<evidence type="ECO:0000256" key="9">
    <source>
        <dbReference type="ARBA" id="ARBA00022786"/>
    </source>
</evidence>
<evidence type="ECO:0000256" key="8">
    <source>
        <dbReference type="ARBA" id="ARBA00022771"/>
    </source>
</evidence>
<evidence type="ECO:0000256" key="7">
    <source>
        <dbReference type="ARBA" id="ARBA00022723"/>
    </source>
</evidence>
<evidence type="ECO:0000256" key="13">
    <source>
        <dbReference type="SAM" id="MobiDB-lite"/>
    </source>
</evidence>
<dbReference type="GO" id="GO:0008270">
    <property type="term" value="F:zinc ion binding"/>
    <property type="evidence" value="ECO:0007669"/>
    <property type="project" value="UniProtKB-KW"/>
</dbReference>
<dbReference type="RefSeq" id="XP_046122949.1">
    <property type="nucleotide sequence ID" value="XM_046266949.1"/>
</dbReference>
<feature type="transmembrane region" description="Helical" evidence="14">
    <location>
        <begin position="1332"/>
        <end position="1350"/>
    </location>
</feature>
<evidence type="ECO:0000256" key="3">
    <source>
        <dbReference type="ARBA" id="ARBA00004906"/>
    </source>
</evidence>
<comment type="pathway">
    <text evidence="3">Protein modification; protein ubiquitination.</text>
</comment>
<comment type="caution">
    <text evidence="16">The sequence shown here is derived from an EMBL/GenBank/DDBJ whole genome shotgun (WGS) entry which is preliminary data.</text>
</comment>
<feature type="region of interest" description="Disordered" evidence="13">
    <location>
        <begin position="507"/>
        <end position="575"/>
    </location>
</feature>
<dbReference type="Pfam" id="PF23113">
    <property type="entry name" value="MARCHF6_C"/>
    <property type="match status" value="1"/>
</dbReference>
<dbReference type="InterPro" id="IPR011016">
    <property type="entry name" value="Znf_RING-CH"/>
</dbReference>
<accession>A0A9P7ZX20</accession>
<keyword evidence="9" id="KW-0833">Ubl conjugation pathway</keyword>
<dbReference type="PANTHER" id="PTHR13145">
    <property type="entry name" value="SSM4 PROTEIN"/>
    <property type="match status" value="1"/>
</dbReference>
<dbReference type="Proteomes" id="UP000887229">
    <property type="component" value="Unassembled WGS sequence"/>
</dbReference>
<feature type="transmembrane region" description="Helical" evidence="14">
    <location>
        <begin position="1103"/>
        <end position="1121"/>
    </location>
</feature>
<evidence type="ECO:0000256" key="10">
    <source>
        <dbReference type="ARBA" id="ARBA00022833"/>
    </source>
</evidence>
<keyword evidence="11 14" id="KW-1133">Transmembrane helix</keyword>
<dbReference type="Gene3D" id="3.30.40.10">
    <property type="entry name" value="Zinc/RING finger domain, C3HC4 (zinc finger)"/>
    <property type="match status" value="1"/>
</dbReference>
<sequence length="1605" mass="178919">MDDFLDRDVRDHKSSAWTSHHTNNTPERGQREHQTMPGICRICRGEGDEHDPLFHPCRCSGSIQHVHQNCLMDWLAHSQKKYCELCKTPYRFTKFYDPKMPDHVPILVFVDRVSRYVLENSLNWLRGFIACSFWLVALPYVMRRGWATMFWLSEENWTGSFPDSSFGTDSSAGVVHLSSTLMGLDMCPASPFYAPTTTPAGDIAKMMGWGGSQTLSGLWLRCWCKITGLPLPAELTSAHVLNPSVPRPVRAHSDIAESFLSDVGFLRNLTRSPQLNQCLINILEGQILTIVAMISFILVILVRDYVVQQQPELLNIRAGLLDAEQPAQPRVAVEPAQLPLQDGNESDVPDDADAGLYDPPPNEDDAAQDRTGAAEGHGARRGVNVFADGADFEEPQWAEDAGSNNPSSEGRSSDAVATPDYSQSGSNADLDISEYAHQRPWMSSLDDMPRTDDTNIDAGPSRPRSVSDGPQVQANINPLANNTWSFDAGSSASQDSGRQHIARVDSSHGAYGAQSNVTENGSHEEMGSDGEANESPLWQGATRNSIDLGREPPTPSSSHATEPDTPQPPPAANRPVKDRVADFMWADIDNADHAAVDVVVDLEDDPDHAHWRDVPAADEAGAAAGDDGNNIDEPDHRPHVDLRAADRAVDADADADDGLDPEAIEDMEDFEGIMELLGMRGPITNLFQNVIFCAILVQAALFGFVFIPFNLGRITIWMLARPVRMVRVLYGVSIVLQDFCFLAGGLVSWVVFNLVDMFTMTRILGDSVAAKVVGGRKISYTFFVNAASRIWNFSQEAFFDLSATDHGMRYWSAISREALISIRNHVVSFTACFVDVIYATFNGSTPLKRLLAGLHASRIQSSATSSYAYLFNWKEHVANIGAIPHYETKLLDLRHATWPTADITWAILAGYLTLFGLAALYHKFSTRRTRTTAMGDIEATIIDVINQASGILKVITIISIEMLVFPLYCGMLLDCALLPLFKDTSIASRWLFTYQSPWTSLFIHWFVGTGYMFHFALFVSMCRKIMRPGVLYFIRDPDDPEFHPVRDVLERNLINQLRKIMFSAFVYGGLVIVCLGGVVWGLAAAAPGILPIHYSSNEPVLEFPVDLLFYNFFMPLAFRLLKPGNGLQLMYKWCFRKSARILRLTNFIFGERRIDEEGVLYITADSKHRNASLLRKMFVGLDSSHLQVIPNPLSRVLDGVDTNPPKINARETRMLRDAKAILVRSGQLVPDGRFVKAPASDRVKIIKPTQVFLPVDDRGRLEGGRRVEGLHGTADFKTVYIPPWFRTRIFLFIMFIWTFAAVTGVSLTIIPLVLGRMMFKMALPSFVRTNDIYAFCIGIHVMGLIAYGLFHARSLMHSVRRWATENSSTALNKRPAGLVRFSIRLAGLLYTYALILVVCPLVMAVLIELYINIPLHTFLNPPSSTALRVGKDSSQHNIRIVEAWTLGLLYMRLAVKMTNSFARNTRFARALRSVLRRGWLKPNIRILTKAFVIPGLIVAFWAIFVPGALVGLFESYCGFNMLNSQDPHQVAVQKVMRYRASYPLTAIMVITLRWLLQLGGRLDSLRAQVRDDAYLMGEQLQNYDSVHGQAVSEKNEASRLRAAVA</sequence>
<feature type="region of interest" description="Disordered" evidence="13">
    <location>
        <begin position="440"/>
        <end position="476"/>
    </location>
</feature>
<dbReference type="OrthoDB" id="1108038at2759"/>
<dbReference type="EMBL" id="MU251242">
    <property type="protein sequence ID" value="KAG9259025.1"/>
    <property type="molecule type" value="Genomic_DNA"/>
</dbReference>
<keyword evidence="10" id="KW-0862">Zinc</keyword>
<evidence type="ECO:0000259" key="15">
    <source>
        <dbReference type="PROSITE" id="PS51292"/>
    </source>
</evidence>
<dbReference type="GO" id="GO:0061630">
    <property type="term" value="F:ubiquitin protein ligase activity"/>
    <property type="evidence" value="ECO:0007669"/>
    <property type="project" value="UniProtKB-EC"/>
</dbReference>
<organism evidence="16 17">
    <name type="scientific">Emericellopsis atlantica</name>
    <dbReference type="NCBI Taxonomy" id="2614577"/>
    <lineage>
        <taxon>Eukaryota</taxon>
        <taxon>Fungi</taxon>
        <taxon>Dikarya</taxon>
        <taxon>Ascomycota</taxon>
        <taxon>Pezizomycotina</taxon>
        <taxon>Sordariomycetes</taxon>
        <taxon>Hypocreomycetidae</taxon>
        <taxon>Hypocreales</taxon>
        <taxon>Bionectriaceae</taxon>
        <taxon>Emericellopsis</taxon>
    </lineage>
</organism>
<dbReference type="GO" id="GO:0005789">
    <property type="term" value="C:endoplasmic reticulum membrane"/>
    <property type="evidence" value="ECO:0007669"/>
    <property type="project" value="TreeGrafter"/>
</dbReference>
<keyword evidence="6 14" id="KW-0812">Transmembrane</keyword>
<feature type="transmembrane region" description="Helical" evidence="14">
    <location>
        <begin position="1389"/>
        <end position="1411"/>
    </location>
</feature>
<feature type="transmembrane region" description="Helical" evidence="14">
    <location>
        <begin position="686"/>
        <end position="707"/>
    </location>
</feature>
<dbReference type="PROSITE" id="PS51292">
    <property type="entry name" value="ZF_RING_CH"/>
    <property type="match status" value="1"/>
</dbReference>
<feature type="region of interest" description="Disordered" evidence="13">
    <location>
        <begin position="396"/>
        <end position="428"/>
    </location>
</feature>
<evidence type="ECO:0000313" key="16">
    <source>
        <dbReference type="EMBL" id="KAG9259025.1"/>
    </source>
</evidence>
<feature type="transmembrane region" description="Helical" evidence="14">
    <location>
        <begin position="728"/>
        <end position="752"/>
    </location>
</feature>
<proteinExistence type="predicted"/>
<comment type="subcellular location">
    <subcellularLocation>
        <location evidence="2">Membrane</location>
        <topology evidence="2">Multi-pass membrane protein</topology>
    </subcellularLocation>
</comment>
<evidence type="ECO:0000256" key="5">
    <source>
        <dbReference type="ARBA" id="ARBA00022679"/>
    </source>
</evidence>
<feature type="compositionally biased region" description="Acidic residues" evidence="13">
    <location>
        <begin position="344"/>
        <end position="353"/>
    </location>
</feature>
<reference evidence="16" key="1">
    <citation type="journal article" date="2021" name="IMA Fungus">
        <title>Genomic characterization of three marine fungi, including Emericellopsis atlantica sp. nov. with signatures of a generalist lifestyle and marine biomass degradation.</title>
        <authorList>
            <person name="Hagestad O.C."/>
            <person name="Hou L."/>
            <person name="Andersen J.H."/>
            <person name="Hansen E.H."/>
            <person name="Altermark B."/>
            <person name="Li C."/>
            <person name="Kuhnert E."/>
            <person name="Cox R.J."/>
            <person name="Crous P.W."/>
            <person name="Spatafora J.W."/>
            <person name="Lail K."/>
            <person name="Amirebrahimi M."/>
            <person name="Lipzen A."/>
            <person name="Pangilinan J."/>
            <person name="Andreopoulos W."/>
            <person name="Hayes R.D."/>
            <person name="Ng V."/>
            <person name="Grigoriev I.V."/>
            <person name="Jackson S.A."/>
            <person name="Sutton T.D.S."/>
            <person name="Dobson A.D.W."/>
            <person name="Rama T."/>
        </authorList>
    </citation>
    <scope>NUCLEOTIDE SEQUENCE</scope>
    <source>
        <strain evidence="16">TS7</strain>
    </source>
</reference>
<feature type="transmembrane region" description="Helical" evidence="14">
    <location>
        <begin position="1486"/>
        <end position="1513"/>
    </location>
</feature>
<dbReference type="GeneID" id="70297852"/>
<dbReference type="GO" id="GO:0036503">
    <property type="term" value="P:ERAD pathway"/>
    <property type="evidence" value="ECO:0007669"/>
    <property type="project" value="TreeGrafter"/>
</dbReference>
<feature type="domain" description="RING-CH-type" evidence="15">
    <location>
        <begin position="32"/>
        <end position="93"/>
    </location>
</feature>
<evidence type="ECO:0000256" key="2">
    <source>
        <dbReference type="ARBA" id="ARBA00004141"/>
    </source>
</evidence>
<keyword evidence="8" id="KW-0863">Zinc-finger</keyword>
<feature type="region of interest" description="Disordered" evidence="13">
    <location>
        <begin position="335"/>
        <end position="377"/>
    </location>
</feature>
<dbReference type="SMART" id="SM00744">
    <property type="entry name" value="RINGv"/>
    <property type="match status" value="1"/>
</dbReference>
<feature type="transmembrane region" description="Helical" evidence="14">
    <location>
        <begin position="1060"/>
        <end position="1083"/>
    </location>
</feature>
<dbReference type="PANTHER" id="PTHR13145:SF0">
    <property type="entry name" value="E3 UBIQUITIN-PROTEIN LIGASE MARCHF6"/>
    <property type="match status" value="1"/>
</dbReference>
<evidence type="ECO:0000256" key="6">
    <source>
        <dbReference type="ARBA" id="ARBA00022692"/>
    </source>
</evidence>
<dbReference type="InterPro" id="IPR056521">
    <property type="entry name" value="MARCHF6-like_C"/>
</dbReference>
<evidence type="ECO:0000256" key="1">
    <source>
        <dbReference type="ARBA" id="ARBA00000900"/>
    </source>
</evidence>
<name>A0A9P7ZX20_9HYPO</name>
<dbReference type="SUPFAM" id="SSF57850">
    <property type="entry name" value="RING/U-box"/>
    <property type="match status" value="1"/>
</dbReference>
<evidence type="ECO:0000313" key="17">
    <source>
        <dbReference type="Proteomes" id="UP000887229"/>
    </source>
</evidence>
<dbReference type="Pfam" id="PF12906">
    <property type="entry name" value="RINGv"/>
    <property type="match status" value="1"/>
</dbReference>
<dbReference type="InterPro" id="IPR013083">
    <property type="entry name" value="Znf_RING/FYVE/PHD"/>
</dbReference>
<feature type="transmembrane region" description="Helical" evidence="14">
    <location>
        <begin position="1001"/>
        <end position="1019"/>
    </location>
</feature>
<evidence type="ECO:0000256" key="12">
    <source>
        <dbReference type="ARBA" id="ARBA00023136"/>
    </source>
</evidence>
<dbReference type="EC" id="2.3.2.27" evidence="4"/>
<dbReference type="FunFam" id="3.30.40.10:FF:000287">
    <property type="entry name" value="RING finger membrane protein"/>
    <property type="match status" value="1"/>
</dbReference>